<reference evidence="2 3" key="1">
    <citation type="journal article" date="2014" name="PLoS Genet.">
        <title>The Genome of Spironucleus salmonicida Highlights a Fish Pathogen Adapted to Fluctuating Environments.</title>
        <authorList>
            <person name="Xu F."/>
            <person name="Jerlstrom-Hultqvist J."/>
            <person name="Einarsson E."/>
            <person name="Astvaldsson A."/>
            <person name="Svard S.G."/>
            <person name="Andersson J.O."/>
        </authorList>
    </citation>
    <scope>NUCLEOTIDE SEQUENCE</scope>
    <source>
        <strain evidence="3">ATCC 50377</strain>
    </source>
</reference>
<evidence type="ECO:0000313" key="3">
    <source>
        <dbReference type="EMBL" id="KAH0570277.1"/>
    </source>
</evidence>
<dbReference type="EMBL" id="AUWU02000008">
    <property type="protein sequence ID" value="KAH0570277.1"/>
    <property type="molecule type" value="Genomic_DNA"/>
</dbReference>
<protein>
    <submittedName>
        <fullName evidence="2">Uncharacterized protein</fullName>
    </submittedName>
</protein>
<evidence type="ECO:0000256" key="1">
    <source>
        <dbReference type="SAM" id="MobiDB-lite"/>
    </source>
</evidence>
<dbReference type="EMBL" id="KI545985">
    <property type="protein sequence ID" value="EST48431.1"/>
    <property type="molecule type" value="Genomic_DNA"/>
</dbReference>
<gene>
    <name evidence="2" type="ORF">SS50377_11381</name>
    <name evidence="3" type="ORF">SS50377_28252</name>
</gene>
<name>V6LXI6_9EUKA</name>
<evidence type="ECO:0000313" key="4">
    <source>
        <dbReference type="Proteomes" id="UP000018208"/>
    </source>
</evidence>
<feature type="region of interest" description="Disordered" evidence="1">
    <location>
        <begin position="183"/>
        <end position="207"/>
    </location>
</feature>
<sequence>MYNKPRDTLRNDPYYLNLVTNKQLYEQDGDIQQSTICTAQISKPENNKQVQQLVNNYKKEMIYLQGGIQALKEYENCQLQQQQNRVVQFQNNQIMQQSVIKTPKVQFQIDDELKQSVISTTNVQSYMAHTESTYSQNQVESVEDLRPSLEELDFFKETCSIKEEGVYQQNLDDIDYTSLTQTKTQPDSDEMYGNESPPTPPAFDQKMRPSCNFEVPVTKNSQRTICQTGSFFQSKSAQTKSRTNPDELTLEDFEDELQPIQQTFSDCLIQDNMEDNLFQSVVRSNQVNTNFEIQQPVIHSTQLNSNPQIMQSSFNPLRSAVLNSLGVSQAKQEISKVQKTIYSPLHIRQSQPVVTIQRQKSLSHSTYLKKIKQESEQMRHKKYLEMQRLLEK</sequence>
<accession>V6LXI6</accession>
<evidence type="ECO:0000313" key="2">
    <source>
        <dbReference type="EMBL" id="EST48431.1"/>
    </source>
</evidence>
<organism evidence="2">
    <name type="scientific">Spironucleus salmonicida</name>
    <dbReference type="NCBI Taxonomy" id="348837"/>
    <lineage>
        <taxon>Eukaryota</taxon>
        <taxon>Metamonada</taxon>
        <taxon>Diplomonadida</taxon>
        <taxon>Hexamitidae</taxon>
        <taxon>Hexamitinae</taxon>
        <taxon>Spironucleus</taxon>
    </lineage>
</organism>
<dbReference type="VEuPathDB" id="GiardiaDB:SS50377_28252"/>
<reference evidence="3" key="2">
    <citation type="submission" date="2020-12" db="EMBL/GenBank/DDBJ databases">
        <title>New Spironucleus salmonicida genome in near-complete chromosomes.</title>
        <authorList>
            <person name="Xu F."/>
            <person name="Kurt Z."/>
            <person name="Jimenez-Gonzalez A."/>
            <person name="Astvaldsson A."/>
            <person name="Andersson J.O."/>
            <person name="Svard S.G."/>
        </authorList>
    </citation>
    <scope>NUCLEOTIDE SEQUENCE</scope>
    <source>
        <strain evidence="3">ATCC 50377</strain>
    </source>
</reference>
<keyword evidence="4" id="KW-1185">Reference proteome</keyword>
<proteinExistence type="predicted"/>
<dbReference type="Proteomes" id="UP000018208">
    <property type="component" value="Unassembled WGS sequence"/>
</dbReference>
<dbReference type="AlphaFoldDB" id="V6LXI6"/>